<dbReference type="HOGENOM" id="CLU_000972_1_1_1"/>
<dbReference type="CDD" id="cd21206">
    <property type="entry name" value="CH_IQGAP"/>
    <property type="match status" value="1"/>
</dbReference>
<dbReference type="SMART" id="SM00033">
    <property type="entry name" value="CH"/>
    <property type="match status" value="1"/>
</dbReference>
<dbReference type="PROSITE" id="PS50018">
    <property type="entry name" value="RAS_GTPASE_ACTIV_2"/>
    <property type="match status" value="1"/>
</dbReference>
<dbReference type="Pfam" id="PF00307">
    <property type="entry name" value="CH"/>
    <property type="match status" value="1"/>
</dbReference>
<dbReference type="SMART" id="SM00015">
    <property type="entry name" value="IQ"/>
    <property type="match status" value="9"/>
</dbReference>
<dbReference type="InterPro" id="IPR001936">
    <property type="entry name" value="RasGAP_dom"/>
</dbReference>
<dbReference type="PROSITE" id="PS50096">
    <property type="entry name" value="IQ"/>
    <property type="match status" value="9"/>
</dbReference>
<feature type="domain" description="Calponin-homology (CH)" evidence="4">
    <location>
        <begin position="276"/>
        <end position="382"/>
    </location>
</feature>
<dbReference type="PANTHER" id="PTHR14149:SF14">
    <property type="entry name" value="CALPONIN-HOMOLOGY (CH) DOMAIN-CONTAINING PROTEIN"/>
    <property type="match status" value="1"/>
</dbReference>
<keyword evidence="1" id="KW-0175">Coiled coil</keyword>
<feature type="compositionally biased region" description="Low complexity" evidence="2">
    <location>
        <begin position="26"/>
        <end position="55"/>
    </location>
</feature>
<keyword evidence="6" id="KW-1185">Reference proteome</keyword>
<dbReference type="VEuPathDB" id="FungiDB:PV09_00314"/>
<dbReference type="InterPro" id="IPR000048">
    <property type="entry name" value="IQ_motif_EF-hand-BS"/>
</dbReference>
<evidence type="ECO:0008006" key="7">
    <source>
        <dbReference type="Google" id="ProtNLM"/>
    </source>
</evidence>
<dbReference type="GO" id="GO:0005096">
    <property type="term" value="F:GTPase activator activity"/>
    <property type="evidence" value="ECO:0007669"/>
    <property type="project" value="TreeGrafter"/>
</dbReference>
<feature type="domain" description="Ras-GAP" evidence="3">
    <location>
        <begin position="996"/>
        <end position="1212"/>
    </location>
</feature>
<proteinExistence type="predicted"/>
<feature type="coiled-coil region" evidence="1">
    <location>
        <begin position="560"/>
        <end position="587"/>
    </location>
</feature>
<dbReference type="GO" id="GO:0005938">
    <property type="term" value="C:cell cortex"/>
    <property type="evidence" value="ECO:0007669"/>
    <property type="project" value="TreeGrafter"/>
</dbReference>
<sequence>MHSSYAYRTRSALGHPATSPSPLRHASTASSNSSGYSYSSQQYAPSHGSSSSHSGLDLQPNGSGYGHRRGMSEATTIRHTTRKTEESEPPFNAANTYQSMRSALRPTSRTAPHSSEPTPVHTPVSTPPATKSPGSHGRSYSVDDARRKESFDGAASPVSPTSHLRPQSTVMSRSDSVRRQDGPRHANGHHVHFSQHFETPHVQDFQKSSTGHFKTLSKFDDQDLALVSRDSEVVGMHGRRRLKRANSIRASKANSGWGGRNWMDQQRQFLQAYEYLCHIGEAKEWIEDIIQKAIPPIVQLEETLRDGVTLAEVAQALQPHRHYRIFRHERLQARHWDNIAIFRNFLAEMELPDLFWFELVDLYDKKNIPKVIYCIHALSWLLYRKGIVDFRIGNLVGQLTFEDHELEATQKGLDKVGAMPNFSGMGATFGAEPEPEPEPEETEEERVERELGEEEEAIMDFQAQIRGAMTRLRLGDTMQELWDAEDWVTLLQAKIRGDMSREIFEYKRDMRRFAVALQSAARGFIVRCRASDDLQATREAEICVQGLQAAIRGALARKQIADQVDDLHEASVEIQQLQAAARGLLQRRSHRTNRTTLRQQESLVTKLQAAARAMIARREHTEVKEQLRTEATKWERLQSVVRGRATRAWFDGLRQELLANTSTYSALQAAARACLLRRRIAATQAALREQESNVISLQSQMRGLCLRRALKADREAMNRASSAITHFQSAVRGFTQRQRTEEFLNALYEHEDAFATLQSIIRQQQCNARIGRDLMELEENEEAICELQSLIRGRKIRVQFAEKKKYFQDNMKKVIKIQSFVRARQQGEAYKTLTSGKNPPVGIVKNFVHLLNDSDFDFDEEIEFERLRKTVVQQVRQNELAEQYIDQLDVKIALLVKNKITLDEVIKHQRHFGGHVGSLLTNKDINSKDPFDLKALNKNSRKKLELYQELFFTLQTQPHYLARLFRRLRERAMPDQESKRMELLMMTIFGQVQKRREEYYLLKVITRSIKEEVDACSTLQDYLRGNFFWGKLLGNYMRLPRYRKFLREMLSPVIRENIMEDEKLDLESDPMQIYKSAINNEELRTGQRSRRPADIPREIAIKDPETRDTYVRHLQKLRDIVDHYMVCFEETLPKMPYGIRYIAQQMFYILQARFPHEAPQYLMGIVANWLWKSYIQPALLQPDTWGVVDRGMSPLQKRNLGEVSKVVSQICLGRLFGGENVYLQPINPFISDALVRLDETMAKMIDVRAAEEQFDIDEFNDLYARTKPTLYIKLPDIFAIHQLVSSEMASICPERNDPLHDTLRELGSAKNNENDMLHVSSTEITLTLNPKYHDVEDPDAPLKALFMETKRCVLYIIRVQQGSNLLDIMVRPITQAEEQKWQQLVHDEILEARKNPRRQSSPYSTSSSLLDISQLTYSELKRTALQNILDLERAGKISRVNHYQDLLNAIAIDIRTKHRRRIQRSREMDNVRMTLAALHEKAAWLDDQLKSYNDYIEQAMVTLQQKAKGKKRFLLPFTKQYNHERELARSGRVPKFGSFKYSARNLAEKGVLVSWRGYSERQWDKIDVTISSDEVGIFHIEGSIGSLMIPGAAASVPLDDLLQAQFNNCQFMNLFGSEDESGRGGPVEGPLRLNVNLLVHLLMRKFYRDE</sequence>
<dbReference type="Gene3D" id="1.10.506.10">
    <property type="entry name" value="GTPase Activation - p120gap, domain 1"/>
    <property type="match status" value="1"/>
</dbReference>
<dbReference type="PROSITE" id="PS50021">
    <property type="entry name" value="CH"/>
    <property type="match status" value="1"/>
</dbReference>
<dbReference type="InterPro" id="IPR008936">
    <property type="entry name" value="Rho_GTPase_activation_prot"/>
</dbReference>
<gene>
    <name evidence="5" type="ORF">PV09_00314</name>
</gene>
<protein>
    <recommendedName>
        <fullName evidence="7">Ras-GAP domain-containing protein</fullName>
    </recommendedName>
</protein>
<evidence type="ECO:0000256" key="1">
    <source>
        <dbReference type="SAM" id="Coils"/>
    </source>
</evidence>
<dbReference type="FunCoup" id="A0A0D2BDB9">
    <property type="interactions" value="352"/>
</dbReference>
<feature type="compositionally biased region" description="Basic and acidic residues" evidence="2">
    <location>
        <begin position="141"/>
        <end position="151"/>
    </location>
</feature>
<dbReference type="EMBL" id="KN847529">
    <property type="protein sequence ID" value="KIW09429.1"/>
    <property type="molecule type" value="Genomic_DNA"/>
</dbReference>
<feature type="compositionally biased region" description="Basic and acidic residues" evidence="2">
    <location>
        <begin position="175"/>
        <end position="184"/>
    </location>
</feature>
<dbReference type="SUPFAM" id="SSF48350">
    <property type="entry name" value="GTPase activation domain, GAP"/>
    <property type="match status" value="1"/>
</dbReference>
<evidence type="ECO:0000313" key="6">
    <source>
        <dbReference type="Proteomes" id="UP000053259"/>
    </source>
</evidence>
<dbReference type="RefSeq" id="XP_016219298.1">
    <property type="nucleotide sequence ID" value="XM_016353041.1"/>
</dbReference>
<dbReference type="SMART" id="SM00323">
    <property type="entry name" value="RasGAP"/>
    <property type="match status" value="1"/>
</dbReference>
<feature type="compositionally biased region" description="Polar residues" evidence="2">
    <location>
        <begin position="93"/>
        <end position="113"/>
    </location>
</feature>
<dbReference type="Pfam" id="PF03836">
    <property type="entry name" value="RasGAP_C"/>
    <property type="match status" value="1"/>
</dbReference>
<name>A0A0D2BDB9_9PEZI</name>
<dbReference type="SUPFAM" id="SSF143885">
    <property type="entry name" value="RGC domain-like"/>
    <property type="match status" value="1"/>
</dbReference>
<evidence type="ECO:0000256" key="2">
    <source>
        <dbReference type="SAM" id="MobiDB-lite"/>
    </source>
</evidence>
<evidence type="ECO:0000259" key="4">
    <source>
        <dbReference type="PROSITE" id="PS50021"/>
    </source>
</evidence>
<dbReference type="InParanoid" id="A0A0D2BDB9"/>
<dbReference type="Gene3D" id="1.10.418.10">
    <property type="entry name" value="Calponin-like domain"/>
    <property type="match status" value="1"/>
</dbReference>
<dbReference type="InterPro" id="IPR000593">
    <property type="entry name" value="RasGAP_C"/>
</dbReference>
<feature type="compositionally biased region" description="Polar residues" evidence="2">
    <location>
        <begin position="158"/>
        <end position="174"/>
    </location>
</feature>
<dbReference type="Proteomes" id="UP000053259">
    <property type="component" value="Unassembled WGS sequence"/>
</dbReference>
<feature type="region of interest" description="Disordered" evidence="2">
    <location>
        <begin position="1"/>
        <end position="186"/>
    </location>
</feature>
<evidence type="ECO:0000259" key="3">
    <source>
        <dbReference type="PROSITE" id="PS50018"/>
    </source>
</evidence>
<evidence type="ECO:0000313" key="5">
    <source>
        <dbReference type="EMBL" id="KIW09429.1"/>
    </source>
</evidence>
<dbReference type="OrthoDB" id="775356at2759"/>
<accession>A0A0D2BDB9</accession>
<dbReference type="InterPro" id="IPR036872">
    <property type="entry name" value="CH_dom_sf"/>
</dbReference>
<dbReference type="Pfam" id="PF00616">
    <property type="entry name" value="RasGAP"/>
    <property type="match status" value="1"/>
</dbReference>
<dbReference type="SUPFAM" id="SSF47576">
    <property type="entry name" value="Calponin-homology domain, CH-domain"/>
    <property type="match status" value="1"/>
</dbReference>
<dbReference type="STRING" id="253628.A0A0D2BDB9"/>
<feature type="compositionally biased region" description="Low complexity" evidence="2">
    <location>
        <begin position="114"/>
        <end position="128"/>
    </location>
</feature>
<dbReference type="PANTHER" id="PTHR14149">
    <property type="entry name" value="RAS GTPASE-ACTIVATING PROTEIN WITH IQ MOTIF"/>
    <property type="match status" value="1"/>
</dbReference>
<dbReference type="GeneID" id="27308287"/>
<reference evidence="5 6" key="1">
    <citation type="submission" date="2015-01" db="EMBL/GenBank/DDBJ databases">
        <title>The Genome Sequence of Ochroconis gallopava CBS43764.</title>
        <authorList>
            <consortium name="The Broad Institute Genomics Platform"/>
            <person name="Cuomo C."/>
            <person name="de Hoog S."/>
            <person name="Gorbushina A."/>
            <person name="Stielow B."/>
            <person name="Teixiera M."/>
            <person name="Abouelleil A."/>
            <person name="Chapman S.B."/>
            <person name="Priest M."/>
            <person name="Young S.K."/>
            <person name="Wortman J."/>
            <person name="Nusbaum C."/>
            <person name="Birren B."/>
        </authorList>
    </citation>
    <scope>NUCLEOTIDE SEQUENCE [LARGE SCALE GENOMIC DNA]</scope>
    <source>
        <strain evidence="5 6">CBS 43764</strain>
    </source>
</reference>
<organism evidence="5 6">
    <name type="scientific">Verruconis gallopava</name>
    <dbReference type="NCBI Taxonomy" id="253628"/>
    <lineage>
        <taxon>Eukaryota</taxon>
        <taxon>Fungi</taxon>
        <taxon>Dikarya</taxon>
        <taxon>Ascomycota</taxon>
        <taxon>Pezizomycotina</taxon>
        <taxon>Dothideomycetes</taxon>
        <taxon>Pleosporomycetidae</taxon>
        <taxon>Venturiales</taxon>
        <taxon>Sympoventuriaceae</taxon>
        <taxon>Verruconis</taxon>
    </lineage>
</organism>
<dbReference type="InterPro" id="IPR001715">
    <property type="entry name" value="CH_dom"/>
</dbReference>
<dbReference type="Pfam" id="PF00612">
    <property type="entry name" value="IQ"/>
    <property type="match status" value="1"/>
</dbReference>